<gene>
    <name evidence="1" type="ORF">CPT_Stubb_119</name>
</gene>
<name>A0A3B8E4V4_9CAUD</name>
<evidence type="ECO:0000313" key="2">
    <source>
        <dbReference type="Proteomes" id="UP000269143"/>
    </source>
</evidence>
<dbReference type="EMBL" id="MH830339">
    <property type="protein sequence ID" value="AYJ73235.1"/>
    <property type="molecule type" value="Genomic_DNA"/>
</dbReference>
<proteinExistence type="predicted"/>
<reference evidence="2" key="1">
    <citation type="submission" date="2018-09" db="EMBL/GenBank/DDBJ databases">
        <title>Complete genome of Proteus mirabilis phage Stubb.</title>
        <authorList>
            <person name="Bourgeois T.A."/>
            <person name="Lessor L."/>
            <person name="O'Leary C.J."/>
            <person name="Liu M."/>
        </authorList>
    </citation>
    <scope>NUCLEOTIDE SEQUENCE [LARGE SCALE GENOMIC DNA]</scope>
</reference>
<protein>
    <submittedName>
        <fullName evidence="1">Uncharacterized protein</fullName>
    </submittedName>
</protein>
<dbReference type="Proteomes" id="UP000269143">
    <property type="component" value="Segment"/>
</dbReference>
<sequence>MSNVIAIGTVMHPRTEVILNKWNKVIAFFPFDMDTHALAAKIVLAYPSATVRQLVDTLHSIIAKRKDV</sequence>
<keyword evidence="2" id="KW-1185">Reference proteome</keyword>
<organism evidence="1 2">
    <name type="scientific">Proteus phage Stubb</name>
    <dbReference type="NCBI Taxonomy" id="2315597"/>
    <lineage>
        <taxon>Viruses</taxon>
        <taxon>Duplodnaviria</taxon>
        <taxon>Heunggongvirae</taxon>
        <taxon>Uroviricota</taxon>
        <taxon>Caudoviricetes</taxon>
        <taxon>Demerecviridae</taxon>
        <taxon>Novosibvirus</taxon>
        <taxon>Novosibvirus stubb</taxon>
    </lineage>
</organism>
<accession>A0A3B8E4V4</accession>
<evidence type="ECO:0000313" key="1">
    <source>
        <dbReference type="EMBL" id="AYJ73235.1"/>
    </source>
</evidence>